<feature type="domain" description="PPIase FKBP-type" evidence="10">
    <location>
        <begin position="20"/>
        <end position="84"/>
    </location>
</feature>
<keyword evidence="12" id="KW-1185">Reference proteome</keyword>
<dbReference type="InterPro" id="IPR001179">
    <property type="entry name" value="PPIase_FKBP_dom"/>
</dbReference>
<dbReference type="PROSITE" id="PS50059">
    <property type="entry name" value="FKBP_PPIASE"/>
    <property type="match status" value="1"/>
</dbReference>
<evidence type="ECO:0000259" key="10">
    <source>
        <dbReference type="PROSITE" id="PS50059"/>
    </source>
</evidence>
<comment type="catalytic activity">
    <reaction evidence="1 8 9">
        <text>[protein]-peptidylproline (omega=180) = [protein]-peptidylproline (omega=0)</text>
        <dbReference type="Rhea" id="RHEA:16237"/>
        <dbReference type="Rhea" id="RHEA-COMP:10747"/>
        <dbReference type="Rhea" id="RHEA-COMP:10748"/>
        <dbReference type="ChEBI" id="CHEBI:83833"/>
        <dbReference type="ChEBI" id="CHEBI:83834"/>
        <dbReference type="EC" id="5.2.1.8"/>
    </reaction>
</comment>
<evidence type="ECO:0000313" key="12">
    <source>
        <dbReference type="Proteomes" id="UP000730161"/>
    </source>
</evidence>
<organism evidence="11 12">
    <name type="scientific">Methanocalculus chunghsingensis</name>
    <dbReference type="NCBI Taxonomy" id="156457"/>
    <lineage>
        <taxon>Archaea</taxon>
        <taxon>Methanobacteriati</taxon>
        <taxon>Methanobacteriota</taxon>
        <taxon>Stenosarchaea group</taxon>
        <taxon>Methanomicrobia</taxon>
        <taxon>Methanomicrobiales</taxon>
        <taxon>Methanocalculaceae</taxon>
        <taxon>Methanocalculus</taxon>
    </lineage>
</organism>
<dbReference type="Proteomes" id="UP000730161">
    <property type="component" value="Unassembled WGS sequence"/>
</dbReference>
<accession>A0A8J7W6W6</accession>
<evidence type="ECO:0000256" key="8">
    <source>
        <dbReference type="PROSITE-ProRule" id="PRU00277"/>
    </source>
</evidence>
<evidence type="ECO:0000256" key="4">
    <source>
        <dbReference type="ARBA" id="ARBA00022490"/>
    </source>
</evidence>
<evidence type="ECO:0000256" key="6">
    <source>
        <dbReference type="ARBA" id="ARBA00023186"/>
    </source>
</evidence>
<evidence type="ECO:0000256" key="7">
    <source>
        <dbReference type="ARBA" id="ARBA00023235"/>
    </source>
</evidence>
<dbReference type="PANTHER" id="PTHR47861">
    <property type="entry name" value="FKBP-TYPE PEPTIDYL-PROLYL CIS-TRANS ISOMERASE SLYD"/>
    <property type="match status" value="1"/>
</dbReference>
<comment type="subcellular location">
    <subcellularLocation>
        <location evidence="2">Cytoplasm</location>
    </subcellularLocation>
</comment>
<evidence type="ECO:0000313" key="11">
    <source>
        <dbReference type="EMBL" id="MBR1369466.1"/>
    </source>
</evidence>
<keyword evidence="5 8" id="KW-0697">Rotamase</keyword>
<dbReference type="GO" id="GO:0042026">
    <property type="term" value="P:protein refolding"/>
    <property type="evidence" value="ECO:0007669"/>
    <property type="project" value="UniProtKB-ARBA"/>
</dbReference>
<dbReference type="SUPFAM" id="SSF54534">
    <property type="entry name" value="FKBP-like"/>
    <property type="match status" value="1"/>
</dbReference>
<proteinExistence type="inferred from homology"/>
<dbReference type="PANTHER" id="PTHR47861:SF3">
    <property type="entry name" value="FKBP-TYPE PEPTIDYL-PROLYL CIS-TRANS ISOMERASE SLYD"/>
    <property type="match status" value="1"/>
</dbReference>
<dbReference type="GO" id="GO:0003755">
    <property type="term" value="F:peptidyl-prolyl cis-trans isomerase activity"/>
    <property type="evidence" value="ECO:0007669"/>
    <property type="project" value="UniProtKB-UniRule"/>
</dbReference>
<dbReference type="EC" id="5.2.1.8" evidence="9"/>
<dbReference type="EMBL" id="JWHL01000013">
    <property type="protein sequence ID" value="MBR1369466.1"/>
    <property type="molecule type" value="Genomic_DNA"/>
</dbReference>
<sequence length="154" mass="16416">MLAVFLSTAGCVGGTVAEEGDTVRVHYTGTLADGTIFDSSISREPLEFTIGAGEVIPGFNNAVPGMAVDETKTVTIPADEAYGQHRDDRLLTIDREYFPDELAEVGTGVQVPMENGMIAHGIVTSVNETAVILDLNHHLAGEDLTFEITLVQIL</sequence>
<name>A0A8J7W6W6_9EURY</name>
<dbReference type="Pfam" id="PF00254">
    <property type="entry name" value="FKBP_C"/>
    <property type="match status" value="1"/>
</dbReference>
<protein>
    <recommendedName>
        <fullName evidence="9">Peptidyl-prolyl cis-trans isomerase</fullName>
        <ecNumber evidence="9">5.2.1.8</ecNumber>
    </recommendedName>
</protein>
<keyword evidence="6" id="KW-0143">Chaperone</keyword>
<comment type="similarity">
    <text evidence="3 9">Belongs to the FKBP-type PPIase family.</text>
</comment>
<evidence type="ECO:0000256" key="5">
    <source>
        <dbReference type="ARBA" id="ARBA00023110"/>
    </source>
</evidence>
<reference evidence="11" key="1">
    <citation type="submission" date="2014-12" db="EMBL/GenBank/DDBJ databases">
        <authorList>
            <person name="Huang H.-H."/>
            <person name="Chen S.-C."/>
            <person name="Lai M.-C."/>
        </authorList>
    </citation>
    <scope>NUCLEOTIDE SEQUENCE</scope>
    <source>
        <strain evidence="11">K1F9705b</strain>
    </source>
</reference>
<evidence type="ECO:0000256" key="3">
    <source>
        <dbReference type="ARBA" id="ARBA00006577"/>
    </source>
</evidence>
<dbReference type="Gene3D" id="3.10.50.40">
    <property type="match status" value="1"/>
</dbReference>
<gene>
    <name evidence="11" type="ORF">RJ53_08150</name>
</gene>
<keyword evidence="4" id="KW-0963">Cytoplasm</keyword>
<dbReference type="InterPro" id="IPR046357">
    <property type="entry name" value="PPIase_dom_sf"/>
</dbReference>
<dbReference type="AlphaFoldDB" id="A0A8J7W6W6"/>
<evidence type="ECO:0000256" key="2">
    <source>
        <dbReference type="ARBA" id="ARBA00004496"/>
    </source>
</evidence>
<keyword evidence="7 8" id="KW-0413">Isomerase</keyword>
<evidence type="ECO:0000256" key="9">
    <source>
        <dbReference type="RuleBase" id="RU003915"/>
    </source>
</evidence>
<evidence type="ECO:0000256" key="1">
    <source>
        <dbReference type="ARBA" id="ARBA00000971"/>
    </source>
</evidence>
<comment type="caution">
    <text evidence="11">The sequence shown here is derived from an EMBL/GenBank/DDBJ whole genome shotgun (WGS) entry which is preliminary data.</text>
</comment>
<dbReference type="GO" id="GO:0005737">
    <property type="term" value="C:cytoplasm"/>
    <property type="evidence" value="ECO:0007669"/>
    <property type="project" value="UniProtKB-SubCell"/>
</dbReference>